<reference evidence="15" key="1">
    <citation type="submission" date="2018-05" db="EMBL/GenBank/DDBJ databases">
        <authorList>
            <person name="Lanie J.A."/>
            <person name="Ng W.-L."/>
            <person name="Kazmierczak K.M."/>
            <person name="Andrzejewski T.M."/>
            <person name="Davidsen T.M."/>
            <person name="Wayne K.J."/>
            <person name="Tettelin H."/>
            <person name="Glass J.I."/>
            <person name="Rusch D."/>
            <person name="Podicherti R."/>
            <person name="Tsui H.-C.T."/>
            <person name="Winkler M.E."/>
        </authorList>
    </citation>
    <scope>NUCLEOTIDE SEQUENCE</scope>
</reference>
<evidence type="ECO:0000256" key="11">
    <source>
        <dbReference type="ARBA" id="ARBA00022917"/>
    </source>
</evidence>
<keyword evidence="5" id="KW-0963">Cytoplasm</keyword>
<dbReference type="SUPFAM" id="SSF47323">
    <property type="entry name" value="Anticodon-binding domain of a subclass of class I aminoacyl-tRNA synthetases"/>
    <property type="match status" value="1"/>
</dbReference>
<dbReference type="PANTHER" id="PTHR10890:SF3">
    <property type="entry name" value="CYSTEINE--TRNA LIGASE, CYTOPLASMIC"/>
    <property type="match status" value="1"/>
</dbReference>
<keyword evidence="10" id="KW-0067">ATP-binding</keyword>
<evidence type="ECO:0000256" key="4">
    <source>
        <dbReference type="ARBA" id="ARBA00012832"/>
    </source>
</evidence>
<dbReference type="AlphaFoldDB" id="A0A382CA61"/>
<keyword evidence="6" id="KW-0436">Ligase</keyword>
<dbReference type="HAMAP" id="MF_00041">
    <property type="entry name" value="Cys_tRNA_synth"/>
    <property type="match status" value="1"/>
</dbReference>
<name>A0A382CA61_9ZZZZ</name>
<dbReference type="GO" id="GO:0004817">
    <property type="term" value="F:cysteine-tRNA ligase activity"/>
    <property type="evidence" value="ECO:0007669"/>
    <property type="project" value="UniProtKB-EC"/>
</dbReference>
<evidence type="ECO:0000256" key="1">
    <source>
        <dbReference type="ARBA" id="ARBA00001947"/>
    </source>
</evidence>
<dbReference type="InterPro" id="IPR009080">
    <property type="entry name" value="tRNAsynth_Ia_anticodon-bd"/>
</dbReference>
<evidence type="ECO:0000256" key="5">
    <source>
        <dbReference type="ARBA" id="ARBA00022490"/>
    </source>
</evidence>
<proteinExistence type="inferred from homology"/>
<dbReference type="InterPro" id="IPR032678">
    <property type="entry name" value="tRNA-synt_1_cat_dom"/>
</dbReference>
<evidence type="ECO:0000256" key="6">
    <source>
        <dbReference type="ARBA" id="ARBA00022598"/>
    </source>
</evidence>
<dbReference type="GO" id="GO:0005829">
    <property type="term" value="C:cytosol"/>
    <property type="evidence" value="ECO:0007669"/>
    <property type="project" value="TreeGrafter"/>
</dbReference>
<dbReference type="NCBIfam" id="TIGR00435">
    <property type="entry name" value="cysS"/>
    <property type="match status" value="1"/>
</dbReference>
<dbReference type="InterPro" id="IPR014729">
    <property type="entry name" value="Rossmann-like_a/b/a_fold"/>
</dbReference>
<dbReference type="CDD" id="cd00672">
    <property type="entry name" value="CysRS_core"/>
    <property type="match status" value="1"/>
</dbReference>
<comment type="cofactor">
    <cofactor evidence="1">
        <name>Zn(2+)</name>
        <dbReference type="ChEBI" id="CHEBI:29105"/>
    </cofactor>
</comment>
<dbReference type="SUPFAM" id="SSF52374">
    <property type="entry name" value="Nucleotidylyl transferase"/>
    <property type="match status" value="1"/>
</dbReference>
<sequence length="478" mass="54573">MGLRIYNSLTNQIDEFVSIEDGKVSMYNCGPTVYDYFHIGNARTFLIADVVRRYLEYKGYQVKFVQNFTDIDDKIINRANEEGISASQLSSKYIDAYFEDSQKLGIRPADVHPKATDHIPEMIQLIERMIDKGIAYEVDGDIYYRIHKFLDYGKLSNRKSEDLLSGARVDIDKRKEDPRDFDLWKSVKPNEPSWSCPWGCGRPGWHIECSAMAIKHLGESIDIHAGGQDLQFPHHENEIAQSEVLTGKTFARYWIHTAFLRIGGNRMGKSEQNFIFVRDALKDYSAETIRHFLVSAHYRSPLDYNGTSLSDSDSAIRRLNNCLSRIRSYSEFAGSGIDIGNSEIDHATSAMLTDFGLAMDEDFNTALAMGEIYKMVGHVNRFLAQEKLIHADQVALGVAYQSLIEVCMVLGIYTELESTTNGDTRLVNQLMELVIDIRNDSRLRKDWVMADKVRDQLHEIGIELQDTPSGTNWKWEDN</sequence>
<dbReference type="InterPro" id="IPR015273">
    <property type="entry name" value="Cys-tRNA-synt_Ia_DALR"/>
</dbReference>
<dbReference type="PANTHER" id="PTHR10890">
    <property type="entry name" value="CYSTEINYL-TRNA SYNTHETASE"/>
    <property type="match status" value="1"/>
</dbReference>
<feature type="domain" description="Cysteinyl-tRNA synthetase class Ia DALR" evidence="14">
    <location>
        <begin position="354"/>
        <end position="417"/>
    </location>
</feature>
<evidence type="ECO:0000256" key="3">
    <source>
        <dbReference type="ARBA" id="ARBA00005594"/>
    </source>
</evidence>
<dbReference type="SMART" id="SM00840">
    <property type="entry name" value="DALR_2"/>
    <property type="match status" value="1"/>
</dbReference>
<dbReference type="InterPro" id="IPR015803">
    <property type="entry name" value="Cys-tRNA-ligase"/>
</dbReference>
<dbReference type="GO" id="GO:0005524">
    <property type="term" value="F:ATP binding"/>
    <property type="evidence" value="ECO:0007669"/>
    <property type="project" value="UniProtKB-KW"/>
</dbReference>
<evidence type="ECO:0000256" key="13">
    <source>
        <dbReference type="ARBA" id="ARBA00031499"/>
    </source>
</evidence>
<dbReference type="EMBL" id="UINC01033214">
    <property type="protein sequence ID" value="SVB22133.1"/>
    <property type="molecule type" value="Genomic_DNA"/>
</dbReference>
<evidence type="ECO:0000256" key="7">
    <source>
        <dbReference type="ARBA" id="ARBA00022723"/>
    </source>
</evidence>
<keyword evidence="12" id="KW-0030">Aminoacyl-tRNA synthetase</keyword>
<comment type="subcellular location">
    <subcellularLocation>
        <location evidence="2">Cytoplasm</location>
    </subcellularLocation>
</comment>
<evidence type="ECO:0000256" key="10">
    <source>
        <dbReference type="ARBA" id="ARBA00022840"/>
    </source>
</evidence>
<evidence type="ECO:0000256" key="8">
    <source>
        <dbReference type="ARBA" id="ARBA00022741"/>
    </source>
</evidence>
<comment type="similarity">
    <text evidence="3">Belongs to the class-I aminoacyl-tRNA synthetase family.</text>
</comment>
<evidence type="ECO:0000256" key="9">
    <source>
        <dbReference type="ARBA" id="ARBA00022833"/>
    </source>
</evidence>
<evidence type="ECO:0000313" key="15">
    <source>
        <dbReference type="EMBL" id="SVB22133.1"/>
    </source>
</evidence>
<keyword evidence="11" id="KW-0648">Protein biosynthesis</keyword>
<accession>A0A382CA61</accession>
<keyword evidence="7" id="KW-0479">Metal-binding</keyword>
<keyword evidence="9" id="KW-0862">Zinc</keyword>
<dbReference type="Gene3D" id="1.20.120.1910">
    <property type="entry name" value="Cysteine-tRNA ligase, C-terminal anti-codon recognition domain"/>
    <property type="match status" value="1"/>
</dbReference>
<dbReference type="PRINTS" id="PR00983">
    <property type="entry name" value="TRNASYNTHCYS"/>
</dbReference>
<dbReference type="GO" id="GO:0006423">
    <property type="term" value="P:cysteinyl-tRNA aminoacylation"/>
    <property type="evidence" value="ECO:0007669"/>
    <property type="project" value="InterPro"/>
</dbReference>
<dbReference type="EC" id="6.1.1.16" evidence="4"/>
<protein>
    <recommendedName>
        <fullName evidence="4">cysteine--tRNA ligase</fullName>
        <ecNumber evidence="4">6.1.1.16</ecNumber>
    </recommendedName>
    <alternativeName>
        <fullName evidence="13">Cysteinyl-tRNA synthetase</fullName>
    </alternativeName>
</protein>
<dbReference type="Gene3D" id="3.40.50.620">
    <property type="entry name" value="HUPs"/>
    <property type="match status" value="1"/>
</dbReference>
<evidence type="ECO:0000259" key="14">
    <source>
        <dbReference type="SMART" id="SM00840"/>
    </source>
</evidence>
<dbReference type="Pfam" id="PF09190">
    <property type="entry name" value="DALR_2"/>
    <property type="match status" value="1"/>
</dbReference>
<dbReference type="GO" id="GO:0046872">
    <property type="term" value="F:metal ion binding"/>
    <property type="evidence" value="ECO:0007669"/>
    <property type="project" value="UniProtKB-KW"/>
</dbReference>
<keyword evidence="8" id="KW-0547">Nucleotide-binding</keyword>
<evidence type="ECO:0000256" key="2">
    <source>
        <dbReference type="ARBA" id="ARBA00004496"/>
    </source>
</evidence>
<dbReference type="InterPro" id="IPR024909">
    <property type="entry name" value="Cys-tRNA/MSH_ligase"/>
</dbReference>
<dbReference type="Pfam" id="PF01406">
    <property type="entry name" value="tRNA-synt_1e"/>
    <property type="match status" value="1"/>
</dbReference>
<evidence type="ECO:0000256" key="12">
    <source>
        <dbReference type="ARBA" id="ARBA00023146"/>
    </source>
</evidence>
<dbReference type="FunFam" id="3.40.50.620:FF:000009">
    <property type="entry name" value="Cysteine--tRNA ligase"/>
    <property type="match status" value="1"/>
</dbReference>
<organism evidence="15">
    <name type="scientific">marine metagenome</name>
    <dbReference type="NCBI Taxonomy" id="408172"/>
    <lineage>
        <taxon>unclassified sequences</taxon>
        <taxon>metagenomes</taxon>
        <taxon>ecological metagenomes</taxon>
    </lineage>
</organism>
<gene>
    <name evidence="15" type="ORF">METZ01_LOCUS174987</name>
</gene>